<dbReference type="Gene3D" id="3.40.50.1820">
    <property type="entry name" value="alpha/beta hydrolase"/>
    <property type="match status" value="1"/>
</dbReference>
<protein>
    <submittedName>
        <fullName evidence="2">Unnamed protein product</fullName>
    </submittedName>
</protein>
<proteinExistence type="predicted"/>
<comment type="caution">
    <text evidence="2">The sequence shown here is derived from an EMBL/GenBank/DDBJ whole genome shotgun (WGS) entry which is preliminary data.</text>
</comment>
<dbReference type="EMBL" id="BSXN01002005">
    <property type="protein sequence ID" value="GME75266.1"/>
    <property type="molecule type" value="Genomic_DNA"/>
</dbReference>
<dbReference type="Proteomes" id="UP001165120">
    <property type="component" value="Unassembled WGS sequence"/>
</dbReference>
<evidence type="ECO:0000313" key="3">
    <source>
        <dbReference type="Proteomes" id="UP001165120"/>
    </source>
</evidence>
<feature type="region of interest" description="Disordered" evidence="1">
    <location>
        <begin position="48"/>
        <end position="73"/>
    </location>
</feature>
<gene>
    <name evidence="2" type="ORF">Cboi02_000471700</name>
</gene>
<dbReference type="InterPro" id="IPR029058">
    <property type="entry name" value="AB_hydrolase_fold"/>
</dbReference>
<evidence type="ECO:0000256" key="1">
    <source>
        <dbReference type="SAM" id="MobiDB-lite"/>
    </source>
</evidence>
<dbReference type="AlphaFoldDB" id="A0A9W6WK20"/>
<reference evidence="2" key="1">
    <citation type="submission" date="2023-04" db="EMBL/GenBank/DDBJ databases">
        <title>Candida boidinii NBRC 10035.</title>
        <authorList>
            <person name="Ichikawa N."/>
            <person name="Sato H."/>
            <person name="Tonouchi N."/>
        </authorList>
    </citation>
    <scope>NUCLEOTIDE SEQUENCE</scope>
    <source>
        <strain evidence="2">NBRC 10035</strain>
    </source>
</reference>
<accession>A0A9W6WK20</accession>
<sequence length="73" mass="8439">MPNSKLHKISSQEGHDAFLLEFKEINDLIIAFENENLKEIMTSKGNNEEWTQEQLEEGKKESVFGEAEDVANW</sequence>
<evidence type="ECO:0000313" key="2">
    <source>
        <dbReference type="EMBL" id="GME75266.1"/>
    </source>
</evidence>
<organism evidence="2 3">
    <name type="scientific">Candida boidinii</name>
    <name type="common">Yeast</name>
    <dbReference type="NCBI Taxonomy" id="5477"/>
    <lineage>
        <taxon>Eukaryota</taxon>
        <taxon>Fungi</taxon>
        <taxon>Dikarya</taxon>
        <taxon>Ascomycota</taxon>
        <taxon>Saccharomycotina</taxon>
        <taxon>Pichiomycetes</taxon>
        <taxon>Pichiales</taxon>
        <taxon>Pichiaceae</taxon>
        <taxon>Ogataea</taxon>
        <taxon>Ogataea/Candida clade</taxon>
    </lineage>
</organism>
<name>A0A9W6WK20_CANBO</name>
<keyword evidence="3" id="KW-1185">Reference proteome</keyword>